<evidence type="ECO:0000256" key="1">
    <source>
        <dbReference type="SAM" id="MobiDB-lite"/>
    </source>
</evidence>
<keyword evidence="2" id="KW-0812">Transmembrane</keyword>
<dbReference type="AlphaFoldDB" id="A0A9P4GAD7"/>
<feature type="compositionally biased region" description="Basic and acidic residues" evidence="1">
    <location>
        <begin position="101"/>
        <end position="110"/>
    </location>
</feature>
<protein>
    <submittedName>
        <fullName evidence="3">Uncharacterized protein</fullName>
    </submittedName>
</protein>
<feature type="compositionally biased region" description="Polar residues" evidence="1">
    <location>
        <begin position="122"/>
        <end position="136"/>
    </location>
</feature>
<gene>
    <name evidence="3" type="ORF">K460DRAFT_409389</name>
</gene>
<keyword evidence="2" id="KW-0472">Membrane</keyword>
<reference evidence="3" key="1">
    <citation type="submission" date="2020-01" db="EMBL/GenBank/DDBJ databases">
        <authorList>
            <consortium name="DOE Joint Genome Institute"/>
            <person name="Haridas S."/>
            <person name="Albert R."/>
            <person name="Binder M."/>
            <person name="Bloem J."/>
            <person name="Labutti K."/>
            <person name="Salamov A."/>
            <person name="Andreopoulos B."/>
            <person name="Baker S.E."/>
            <person name="Barry K."/>
            <person name="Bills G."/>
            <person name="Bluhm B.H."/>
            <person name="Cannon C."/>
            <person name="Castanera R."/>
            <person name="Culley D.E."/>
            <person name="Daum C."/>
            <person name="Ezra D."/>
            <person name="Gonzalez J.B."/>
            <person name="Henrissat B."/>
            <person name="Kuo A."/>
            <person name="Liang C."/>
            <person name="Lipzen A."/>
            <person name="Lutzoni F."/>
            <person name="Magnuson J."/>
            <person name="Mondo S."/>
            <person name="Nolan M."/>
            <person name="Ohm R."/>
            <person name="Pangilinan J."/>
            <person name="Park H.-J."/>
            <person name="Ramirez L."/>
            <person name="Alfaro M."/>
            <person name="Sun H."/>
            <person name="Tritt A."/>
            <person name="Yoshinaga Y."/>
            <person name="Zwiers L.-H."/>
            <person name="Turgeon B.G."/>
            <person name="Goodwin S.B."/>
            <person name="Spatafora J.W."/>
            <person name="Crous P.W."/>
            <person name="Grigoriev I.V."/>
        </authorList>
    </citation>
    <scope>NUCLEOTIDE SEQUENCE</scope>
    <source>
        <strain evidence="3">CBS 394.84</strain>
    </source>
</reference>
<feature type="transmembrane region" description="Helical" evidence="2">
    <location>
        <begin position="20"/>
        <end position="42"/>
    </location>
</feature>
<feature type="compositionally biased region" description="Basic and acidic residues" evidence="1">
    <location>
        <begin position="64"/>
        <end position="80"/>
    </location>
</feature>
<accession>A0A9P4GAD7</accession>
<organism evidence="3 4">
    <name type="scientific">Cucurbitaria berberidis CBS 394.84</name>
    <dbReference type="NCBI Taxonomy" id="1168544"/>
    <lineage>
        <taxon>Eukaryota</taxon>
        <taxon>Fungi</taxon>
        <taxon>Dikarya</taxon>
        <taxon>Ascomycota</taxon>
        <taxon>Pezizomycotina</taxon>
        <taxon>Dothideomycetes</taxon>
        <taxon>Pleosporomycetidae</taxon>
        <taxon>Pleosporales</taxon>
        <taxon>Pleosporineae</taxon>
        <taxon>Cucurbitariaceae</taxon>
        <taxon>Cucurbitaria</taxon>
    </lineage>
</organism>
<proteinExistence type="predicted"/>
<evidence type="ECO:0000256" key="2">
    <source>
        <dbReference type="SAM" id="Phobius"/>
    </source>
</evidence>
<dbReference type="RefSeq" id="XP_040784513.1">
    <property type="nucleotide sequence ID" value="XM_040937242.1"/>
</dbReference>
<feature type="region of interest" description="Disordered" evidence="1">
    <location>
        <begin position="55"/>
        <end position="208"/>
    </location>
</feature>
<keyword evidence="2" id="KW-1133">Transmembrane helix</keyword>
<evidence type="ECO:0000313" key="4">
    <source>
        <dbReference type="Proteomes" id="UP000800039"/>
    </source>
</evidence>
<dbReference type="OrthoDB" id="3782026at2759"/>
<comment type="caution">
    <text evidence="3">The sequence shown here is derived from an EMBL/GenBank/DDBJ whole genome shotgun (WGS) entry which is preliminary data.</text>
</comment>
<name>A0A9P4GAD7_9PLEO</name>
<dbReference type="GeneID" id="63854492"/>
<dbReference type="Proteomes" id="UP000800039">
    <property type="component" value="Unassembled WGS sequence"/>
</dbReference>
<sequence>MFLSFFSFFSFLITYEFYSRLGFLISYTAASLLALEVLRLVYTDANKREVEKMLDSYTQSRSEYSQREDTNKVDIEELAKHPQTPPRVCRRRTSSPAVTPESEKTLVNEARRRRAQSSASQHNPATSAHAQAQVPTPTRRLRKRSDTVTSTGSTEHRKLERRRREASPASSAGSKASSRHASPSSRRVRDKEAQQLSSSLHKLMRQKV</sequence>
<keyword evidence="4" id="KW-1185">Reference proteome</keyword>
<dbReference type="EMBL" id="ML976618">
    <property type="protein sequence ID" value="KAF1841950.1"/>
    <property type="molecule type" value="Genomic_DNA"/>
</dbReference>
<evidence type="ECO:0000313" key="3">
    <source>
        <dbReference type="EMBL" id="KAF1841950.1"/>
    </source>
</evidence>
<feature type="compositionally biased region" description="Low complexity" evidence="1">
    <location>
        <begin position="167"/>
        <end position="185"/>
    </location>
</feature>
<feature type="compositionally biased region" description="Basic and acidic residues" evidence="1">
    <location>
        <begin position="154"/>
        <end position="166"/>
    </location>
</feature>